<keyword evidence="2" id="KW-1185">Reference proteome</keyword>
<sequence>MTGAIEWVHTRVSDDATHHLLDGRPLYADRFDTVLKFHAPGLAPVRRGHEAWHVDVHGRPAYARRFLATFGFYEGLSAVTGPDGWHHIHPDGRDLAPARHDWCGNFQGTRCTVRGPSGRYHHIDHEGHAAYSARWRYAGDYRDGFAVVQRDDGLSSHIDEHGRPLHDRWLLDLDVFHKGFARARDGRGWMHVDRHGRPIYPRRFAAVEPFYNGQARVECHDGSLEIIDETGRRLVGLRDPSE</sequence>
<protein>
    <recommendedName>
        <fullName evidence="3">Methyltransferase</fullName>
    </recommendedName>
</protein>
<dbReference type="Proteomes" id="UP001164459">
    <property type="component" value="Chromosome"/>
</dbReference>
<organism evidence="1 2">
    <name type="scientific">Nannocystis punicea</name>
    <dbReference type="NCBI Taxonomy" id="2995304"/>
    <lineage>
        <taxon>Bacteria</taxon>
        <taxon>Pseudomonadati</taxon>
        <taxon>Myxococcota</taxon>
        <taxon>Polyangia</taxon>
        <taxon>Nannocystales</taxon>
        <taxon>Nannocystaceae</taxon>
        <taxon>Nannocystis</taxon>
    </lineage>
</organism>
<dbReference type="RefSeq" id="WP_269033752.1">
    <property type="nucleotide sequence ID" value="NZ_CP114040.1"/>
</dbReference>
<reference evidence="1" key="1">
    <citation type="submission" date="2022-11" db="EMBL/GenBank/DDBJ databases">
        <title>Minimal conservation of predation-associated metabolite biosynthetic gene clusters underscores biosynthetic potential of Myxococcota including descriptions for ten novel species: Archangium lansinium sp. nov., Myxococcus landrumus sp. nov., Nannocystis bai.</title>
        <authorList>
            <person name="Ahearne A."/>
            <person name="Stevens C."/>
            <person name="Dowd S."/>
        </authorList>
    </citation>
    <scope>NUCLEOTIDE SEQUENCE</scope>
    <source>
        <strain evidence="1">Fl3</strain>
    </source>
</reference>
<gene>
    <name evidence="1" type="ORF">O0S08_34810</name>
</gene>
<evidence type="ECO:0000313" key="2">
    <source>
        <dbReference type="Proteomes" id="UP001164459"/>
    </source>
</evidence>
<evidence type="ECO:0000313" key="1">
    <source>
        <dbReference type="EMBL" id="WAS91388.1"/>
    </source>
</evidence>
<dbReference type="PANTHER" id="PTHR37841:SF1">
    <property type="entry name" value="DUF3298 DOMAIN-CONTAINING PROTEIN"/>
    <property type="match status" value="1"/>
</dbReference>
<name>A0ABY7GWN1_9BACT</name>
<dbReference type="PANTHER" id="PTHR37841">
    <property type="entry name" value="GLR2918 PROTEIN"/>
    <property type="match status" value="1"/>
</dbReference>
<accession>A0ABY7GWN1</accession>
<dbReference type="EMBL" id="CP114040">
    <property type="protein sequence ID" value="WAS91388.1"/>
    <property type="molecule type" value="Genomic_DNA"/>
</dbReference>
<proteinExistence type="predicted"/>
<evidence type="ECO:0008006" key="3">
    <source>
        <dbReference type="Google" id="ProtNLM"/>
    </source>
</evidence>
<dbReference type="InterPro" id="IPR032774">
    <property type="entry name" value="WG_beta_rep"/>
</dbReference>
<dbReference type="Pfam" id="PF14903">
    <property type="entry name" value="WG_beta_rep"/>
    <property type="match status" value="1"/>
</dbReference>